<dbReference type="CDD" id="cd15039">
    <property type="entry name" value="7tmB3_Methuselah-like"/>
    <property type="match status" value="1"/>
</dbReference>
<organism evidence="15 16">
    <name type="scientific">Lucilia cuprina</name>
    <name type="common">Green bottle fly</name>
    <name type="synonym">Australian sheep blowfly</name>
    <dbReference type="NCBI Taxonomy" id="7375"/>
    <lineage>
        <taxon>Eukaryota</taxon>
        <taxon>Metazoa</taxon>
        <taxon>Ecdysozoa</taxon>
        <taxon>Arthropoda</taxon>
        <taxon>Hexapoda</taxon>
        <taxon>Insecta</taxon>
        <taxon>Pterygota</taxon>
        <taxon>Neoptera</taxon>
        <taxon>Endopterygota</taxon>
        <taxon>Diptera</taxon>
        <taxon>Brachycera</taxon>
        <taxon>Muscomorpha</taxon>
        <taxon>Oestroidea</taxon>
        <taxon>Calliphoridae</taxon>
        <taxon>Luciliinae</taxon>
        <taxon>Lucilia</taxon>
    </lineage>
</organism>
<feature type="transmembrane region" description="Helical" evidence="13">
    <location>
        <begin position="347"/>
        <end position="365"/>
    </location>
</feature>
<dbReference type="AlphaFoldDB" id="A0A0L0CRY3"/>
<keyword evidence="10 15" id="KW-0675">Receptor</keyword>
<dbReference type="InterPro" id="IPR023311">
    <property type="entry name" value="Methusela_ecto_dom_2"/>
</dbReference>
<name>A0A0L0CRY3_LUCCU</name>
<evidence type="ECO:0000313" key="15">
    <source>
        <dbReference type="EMBL" id="KNC34952.1"/>
    </source>
</evidence>
<protein>
    <submittedName>
        <fullName evidence="15">Putative G-protein coupled receptor Mth-like 11</fullName>
    </submittedName>
</protein>
<dbReference type="Gene3D" id="2.30.160.11">
    <property type="match status" value="1"/>
</dbReference>
<feature type="transmembrane region" description="Helical" evidence="13">
    <location>
        <begin position="396"/>
        <end position="416"/>
    </location>
</feature>
<evidence type="ECO:0000256" key="5">
    <source>
        <dbReference type="ARBA" id="ARBA00022729"/>
    </source>
</evidence>
<proteinExistence type="inferred from homology"/>
<evidence type="ECO:0000259" key="14">
    <source>
        <dbReference type="Pfam" id="PF06652"/>
    </source>
</evidence>
<dbReference type="PANTHER" id="PTHR47154:SF2">
    <property type="entry name" value="G-PROTEIN COUPLED RECEPTOR MTH-RELATED"/>
    <property type="match status" value="1"/>
</dbReference>
<keyword evidence="7" id="KW-0297">G-protein coupled receptor</keyword>
<dbReference type="GO" id="GO:0008528">
    <property type="term" value="F:G protein-coupled peptide receptor activity"/>
    <property type="evidence" value="ECO:0007669"/>
    <property type="project" value="TreeGrafter"/>
</dbReference>
<dbReference type="Gene3D" id="1.20.1070.10">
    <property type="entry name" value="Rhodopsin 7-helix transmembrane proteins"/>
    <property type="match status" value="1"/>
</dbReference>
<keyword evidence="4 13" id="KW-0812">Transmembrane</keyword>
<evidence type="ECO:0000256" key="9">
    <source>
        <dbReference type="ARBA" id="ARBA00023157"/>
    </source>
</evidence>
<feature type="transmembrane region" description="Helical" evidence="13">
    <location>
        <begin position="199"/>
        <end position="218"/>
    </location>
</feature>
<feature type="transmembrane region" description="Helical" evidence="13">
    <location>
        <begin position="428"/>
        <end position="446"/>
    </location>
</feature>
<dbReference type="Proteomes" id="UP000037069">
    <property type="component" value="Unassembled WGS sequence"/>
</dbReference>
<gene>
    <name evidence="15" type="ORF">FF38_12252</name>
</gene>
<feature type="transmembrane region" description="Helical" evidence="13">
    <location>
        <begin position="300"/>
        <end position="318"/>
    </location>
</feature>
<feature type="transmembrane region" description="Helical" evidence="13">
    <location>
        <begin position="230"/>
        <end position="249"/>
    </location>
</feature>
<evidence type="ECO:0000256" key="2">
    <source>
        <dbReference type="ARBA" id="ARBA00008979"/>
    </source>
</evidence>
<keyword evidence="5" id="KW-0732">Signal</keyword>
<evidence type="ECO:0000256" key="10">
    <source>
        <dbReference type="ARBA" id="ARBA00023170"/>
    </source>
</evidence>
<keyword evidence="16" id="KW-1185">Reference proteome</keyword>
<evidence type="ECO:0000313" key="16">
    <source>
        <dbReference type="Proteomes" id="UP000037069"/>
    </source>
</evidence>
<evidence type="ECO:0000256" key="3">
    <source>
        <dbReference type="ARBA" id="ARBA00022475"/>
    </source>
</evidence>
<dbReference type="SUPFAM" id="SSF63877">
    <property type="entry name" value="Methuselah ectodomain"/>
    <property type="match status" value="1"/>
</dbReference>
<feature type="transmembrane region" description="Helical" evidence="13">
    <location>
        <begin position="255"/>
        <end position="279"/>
    </location>
</feature>
<sequence length="463" mass="54494">MGIKNCSYENTINITDTPLLSNGSYIYDNETLIPPDLVGMYNYEILYNGSRRSVPQHRRACICHLKPCITFCSNIIPETYNYIIENNMYYALEMFSIELTLKNRTVVTKNIAEDFMPIVLNEFCEAYKILSPEKENTSTWTLNENGSLMIHSDKNILERNEYCFDFQKIEIDNEMFDLINPKICAKKRQGLGPLEKFNYYLQVLSVIFLILTIIVYCSIPELLNVHGKCLLTYAGCLAMSFSIFSFINLSEIRFPIAPCLILGYLNLFLQLSHFSWLGIISYDIWKSFSDLNYDTTYRRYVKYGFALPFLMILFTYGMQNFDIYEGLKPGISSNRCGLDVYKWSAVLYLYGPCLIILILCMKFFYEMFKIINTNDRELKETEVMLQNDSPNKRYTLFLRLFMMMGISWNLDVLSYILHMVHWKTLSSIVDYINSLQGMYIFINFIVRKRIWNIIHRRYISKEV</sequence>
<dbReference type="STRING" id="7375.A0A0L0CRY3"/>
<dbReference type="Pfam" id="PF00002">
    <property type="entry name" value="7tm_2"/>
    <property type="match status" value="1"/>
</dbReference>
<evidence type="ECO:0000256" key="4">
    <source>
        <dbReference type="ARBA" id="ARBA00022692"/>
    </source>
</evidence>
<dbReference type="Pfam" id="PF06652">
    <property type="entry name" value="Methuselah_N"/>
    <property type="match status" value="1"/>
</dbReference>
<evidence type="ECO:0000256" key="12">
    <source>
        <dbReference type="ARBA" id="ARBA00023224"/>
    </source>
</evidence>
<dbReference type="InterPro" id="IPR051384">
    <property type="entry name" value="Mth_GPCR"/>
</dbReference>
<keyword evidence="8 13" id="KW-0472">Membrane</keyword>
<evidence type="ECO:0000256" key="11">
    <source>
        <dbReference type="ARBA" id="ARBA00023180"/>
    </source>
</evidence>
<keyword evidence="6 13" id="KW-1133">Transmembrane helix</keyword>
<reference evidence="15 16" key="1">
    <citation type="journal article" date="2015" name="Nat. Commun.">
        <title>Lucilia cuprina genome unlocks parasitic fly biology to underpin future interventions.</title>
        <authorList>
            <person name="Anstead C.A."/>
            <person name="Korhonen P.K."/>
            <person name="Young N.D."/>
            <person name="Hall R.S."/>
            <person name="Jex A.R."/>
            <person name="Murali S.C."/>
            <person name="Hughes D.S."/>
            <person name="Lee S.F."/>
            <person name="Perry T."/>
            <person name="Stroehlein A.J."/>
            <person name="Ansell B.R."/>
            <person name="Breugelmans B."/>
            <person name="Hofmann A."/>
            <person name="Qu J."/>
            <person name="Dugan S."/>
            <person name="Lee S.L."/>
            <person name="Chao H."/>
            <person name="Dinh H."/>
            <person name="Han Y."/>
            <person name="Doddapaneni H.V."/>
            <person name="Worley K.C."/>
            <person name="Muzny D.M."/>
            <person name="Ioannidis P."/>
            <person name="Waterhouse R.M."/>
            <person name="Zdobnov E.M."/>
            <person name="James P.J."/>
            <person name="Bagnall N.H."/>
            <person name="Kotze A.C."/>
            <person name="Gibbs R.A."/>
            <person name="Richards S."/>
            <person name="Batterham P."/>
            <person name="Gasser R.B."/>
        </authorList>
    </citation>
    <scope>NUCLEOTIDE SEQUENCE [LARGE SCALE GENOMIC DNA]</scope>
    <source>
        <strain evidence="15 16">LS</strain>
        <tissue evidence="15">Full body</tissue>
    </source>
</reference>
<dbReference type="InterPro" id="IPR036272">
    <property type="entry name" value="Methuselah_N_sf"/>
</dbReference>
<dbReference type="InterPro" id="IPR010596">
    <property type="entry name" value="Methuselah_N_dom"/>
</dbReference>
<dbReference type="InterPro" id="IPR044860">
    <property type="entry name" value="Methusela_ecto_dom_1"/>
</dbReference>
<keyword evidence="11" id="KW-0325">Glycoprotein</keyword>
<dbReference type="InterPro" id="IPR000832">
    <property type="entry name" value="GPCR_2_secretin-like"/>
</dbReference>
<feature type="domain" description="Methuselah N-terminal" evidence="14">
    <location>
        <begin position="6"/>
        <end position="172"/>
    </location>
</feature>
<evidence type="ECO:0000256" key="1">
    <source>
        <dbReference type="ARBA" id="ARBA00004651"/>
    </source>
</evidence>
<keyword evidence="3" id="KW-1003">Cell membrane</keyword>
<comment type="similarity">
    <text evidence="2">Belongs to the G-protein coupled receptor 2 family. Mth subfamily.</text>
</comment>
<dbReference type="Gene3D" id="2.170.180.11">
    <property type="entry name" value="Methuselah ectodomain, domain 2"/>
    <property type="match status" value="1"/>
</dbReference>
<evidence type="ECO:0000256" key="13">
    <source>
        <dbReference type="SAM" id="Phobius"/>
    </source>
</evidence>
<comment type="subcellular location">
    <subcellularLocation>
        <location evidence="1">Cell membrane</location>
        <topology evidence="1">Multi-pass membrane protein</topology>
    </subcellularLocation>
</comment>
<keyword evidence="9" id="KW-1015">Disulfide bond</keyword>
<dbReference type="GO" id="GO:0005886">
    <property type="term" value="C:plasma membrane"/>
    <property type="evidence" value="ECO:0007669"/>
    <property type="project" value="UniProtKB-SubCell"/>
</dbReference>
<dbReference type="OMA" id="THICYLT"/>
<dbReference type="PANTHER" id="PTHR47154">
    <property type="entry name" value="G-PROTEIN COUPLED RECEPTOR MTH-RELATED"/>
    <property type="match status" value="1"/>
</dbReference>
<evidence type="ECO:0000256" key="8">
    <source>
        <dbReference type="ARBA" id="ARBA00023136"/>
    </source>
</evidence>
<accession>A0A0L0CRY3</accession>
<evidence type="ECO:0000256" key="7">
    <source>
        <dbReference type="ARBA" id="ARBA00023040"/>
    </source>
</evidence>
<dbReference type="EMBL" id="JRES01000005">
    <property type="protein sequence ID" value="KNC34952.1"/>
    <property type="molecule type" value="Genomic_DNA"/>
</dbReference>
<keyword evidence="12" id="KW-0807">Transducer</keyword>
<dbReference type="OrthoDB" id="6134459at2759"/>
<evidence type="ECO:0000256" key="6">
    <source>
        <dbReference type="ARBA" id="ARBA00022989"/>
    </source>
</evidence>
<comment type="caution">
    <text evidence="15">The sequence shown here is derived from an EMBL/GenBank/DDBJ whole genome shotgun (WGS) entry which is preliminary data.</text>
</comment>